<name>A0A7Y0MW43_VIBAL</name>
<sequence length="701" mass="79855">MTRTIIINGKNNEIDLNKEYRDSLSDSEIDKLYESMKVFEPKLNTVLRQTLNRLIAHANATVSPLSIENIKSYQDEINQQLNQGDKGKRVYRANLKKLFTSIDFGDDITRLVSQRKGRARSGVASTSERVLLDDDERRTKLHKPKHKSQGLTSEQAKRPSESNVISLAPLEFKLTNSSNQVVTINLGESFASPYISEADLKVYAKSVKDSSASQVTKWNYLSELSSLIRYNNEVTKQPEFFSKGVYQSYIKHQIDLIQKGKSKNKMETIEKRQSFLSNGFKLLGLPVINKRDRFKIKAGGNDLQTDNYDNTSWIATVRTLIPEHERLYKATHESNNEQNFNDFIACSCLLLTIYTGMTFSELANMVCEEYDTTYTRLGTKDIVYSAVKYRAGIENSYSNFTAKRSSKTCVNRLMEVVQSTKIKYGITSNRVLFMLHKGVASQITTVDISGFSGKLMRQNHILLDLLKKRPDYKLVLQRIRSSVIQRVSTVRGEAAGVLAGRHSLSVHRSYNYSKVSNESAQKDMTKATHSLEMYARGETIKVSVEMGRNLYEPKIINQKEKEESGVSELKNGGTCKGNETPESKEFRKRLNRNTLLKDEDKKHMGCGFIIKCFGCSNFAVVDEVNDIWKLLSFESILNSSIESHVSLDHYIDKQSELKHKLLLIKNKLTPRKLKTAEKKLDKKGLHPLWDGLYAVLDKMEL</sequence>
<evidence type="ECO:0000313" key="2">
    <source>
        <dbReference type="EMBL" id="NMR74432.1"/>
    </source>
</evidence>
<accession>A0A7Y0MW43</accession>
<protein>
    <submittedName>
        <fullName evidence="2">Uncharacterized protein</fullName>
    </submittedName>
</protein>
<dbReference type="AlphaFoldDB" id="A0A7Y0MW43"/>
<proteinExistence type="predicted"/>
<evidence type="ECO:0000256" key="1">
    <source>
        <dbReference type="SAM" id="MobiDB-lite"/>
    </source>
</evidence>
<gene>
    <name evidence="2" type="ORF">HKB35_12475</name>
</gene>
<dbReference type="EMBL" id="JABCMA010000011">
    <property type="protein sequence ID" value="NMR74432.1"/>
    <property type="molecule type" value="Genomic_DNA"/>
</dbReference>
<feature type="region of interest" description="Disordered" evidence="1">
    <location>
        <begin position="562"/>
        <end position="586"/>
    </location>
</feature>
<reference evidence="2 3" key="1">
    <citation type="submission" date="2020-04" db="EMBL/GenBank/DDBJ databases">
        <title>Whole-genome sequencing of Vibrio spp. from China reveals different genetic environments of blaCTX-M-14 among diverse lineages.</title>
        <authorList>
            <person name="Zheng Z."/>
            <person name="Ye L."/>
            <person name="Chen S."/>
        </authorList>
    </citation>
    <scope>NUCLEOTIDE SEQUENCE [LARGE SCALE GENOMIC DNA]</scope>
    <source>
        <strain evidence="2 3">Vb1636</strain>
    </source>
</reference>
<dbReference type="Proteomes" id="UP000565155">
    <property type="component" value="Unassembled WGS sequence"/>
</dbReference>
<evidence type="ECO:0000313" key="3">
    <source>
        <dbReference type="Proteomes" id="UP000565155"/>
    </source>
</evidence>
<feature type="compositionally biased region" description="Basic residues" evidence="1">
    <location>
        <begin position="139"/>
        <end position="148"/>
    </location>
</feature>
<dbReference type="RefSeq" id="WP_169628682.1">
    <property type="nucleotide sequence ID" value="NZ_JABCMA010000011.1"/>
</dbReference>
<comment type="caution">
    <text evidence="2">The sequence shown here is derived from an EMBL/GenBank/DDBJ whole genome shotgun (WGS) entry which is preliminary data.</text>
</comment>
<feature type="region of interest" description="Disordered" evidence="1">
    <location>
        <begin position="115"/>
        <end position="160"/>
    </location>
</feature>
<organism evidence="2 3">
    <name type="scientific">Vibrio alginolyticus</name>
    <dbReference type="NCBI Taxonomy" id="663"/>
    <lineage>
        <taxon>Bacteria</taxon>
        <taxon>Pseudomonadati</taxon>
        <taxon>Pseudomonadota</taxon>
        <taxon>Gammaproteobacteria</taxon>
        <taxon>Vibrionales</taxon>
        <taxon>Vibrionaceae</taxon>
        <taxon>Vibrio</taxon>
    </lineage>
</organism>